<keyword evidence="1" id="KW-0812">Transmembrane</keyword>
<gene>
    <name evidence="2" type="ORF">BS47DRAFT_1482825</name>
</gene>
<organism evidence="2 3">
    <name type="scientific">Hydnum rufescens UP504</name>
    <dbReference type="NCBI Taxonomy" id="1448309"/>
    <lineage>
        <taxon>Eukaryota</taxon>
        <taxon>Fungi</taxon>
        <taxon>Dikarya</taxon>
        <taxon>Basidiomycota</taxon>
        <taxon>Agaricomycotina</taxon>
        <taxon>Agaricomycetes</taxon>
        <taxon>Cantharellales</taxon>
        <taxon>Hydnaceae</taxon>
        <taxon>Hydnum</taxon>
    </lineage>
</organism>
<evidence type="ECO:0000313" key="3">
    <source>
        <dbReference type="Proteomes" id="UP000886523"/>
    </source>
</evidence>
<keyword evidence="3" id="KW-1185">Reference proteome</keyword>
<dbReference type="OrthoDB" id="5598396at2759"/>
<proteinExistence type="predicted"/>
<dbReference type="Proteomes" id="UP000886523">
    <property type="component" value="Unassembled WGS sequence"/>
</dbReference>
<comment type="caution">
    <text evidence="2">The sequence shown here is derived from an EMBL/GenBank/DDBJ whole genome shotgun (WGS) entry which is preliminary data.</text>
</comment>
<keyword evidence="1" id="KW-0472">Membrane</keyword>
<keyword evidence="1" id="KW-1133">Transmembrane helix</keyword>
<reference evidence="2" key="1">
    <citation type="journal article" date="2020" name="Nat. Commun.">
        <title>Large-scale genome sequencing of mycorrhizal fungi provides insights into the early evolution of symbiotic traits.</title>
        <authorList>
            <person name="Miyauchi S."/>
            <person name="Kiss E."/>
            <person name="Kuo A."/>
            <person name="Drula E."/>
            <person name="Kohler A."/>
            <person name="Sanchez-Garcia M."/>
            <person name="Morin E."/>
            <person name="Andreopoulos B."/>
            <person name="Barry K.W."/>
            <person name="Bonito G."/>
            <person name="Buee M."/>
            <person name="Carver A."/>
            <person name="Chen C."/>
            <person name="Cichocki N."/>
            <person name="Clum A."/>
            <person name="Culley D."/>
            <person name="Crous P.W."/>
            <person name="Fauchery L."/>
            <person name="Girlanda M."/>
            <person name="Hayes R.D."/>
            <person name="Keri Z."/>
            <person name="LaButti K."/>
            <person name="Lipzen A."/>
            <person name="Lombard V."/>
            <person name="Magnuson J."/>
            <person name="Maillard F."/>
            <person name="Murat C."/>
            <person name="Nolan M."/>
            <person name="Ohm R.A."/>
            <person name="Pangilinan J."/>
            <person name="Pereira M.F."/>
            <person name="Perotto S."/>
            <person name="Peter M."/>
            <person name="Pfister S."/>
            <person name="Riley R."/>
            <person name="Sitrit Y."/>
            <person name="Stielow J.B."/>
            <person name="Szollosi G."/>
            <person name="Zifcakova L."/>
            <person name="Stursova M."/>
            <person name="Spatafora J.W."/>
            <person name="Tedersoo L."/>
            <person name="Vaario L.M."/>
            <person name="Yamada A."/>
            <person name="Yan M."/>
            <person name="Wang P."/>
            <person name="Xu J."/>
            <person name="Bruns T."/>
            <person name="Baldrian P."/>
            <person name="Vilgalys R."/>
            <person name="Dunand C."/>
            <person name="Henrissat B."/>
            <person name="Grigoriev I.V."/>
            <person name="Hibbett D."/>
            <person name="Nagy L.G."/>
            <person name="Martin F.M."/>
        </authorList>
    </citation>
    <scope>NUCLEOTIDE SEQUENCE</scope>
    <source>
        <strain evidence="2">UP504</strain>
    </source>
</reference>
<accession>A0A9P6B5L7</accession>
<protein>
    <submittedName>
        <fullName evidence="2">Uncharacterized protein</fullName>
    </submittedName>
</protein>
<evidence type="ECO:0000256" key="1">
    <source>
        <dbReference type="SAM" id="Phobius"/>
    </source>
</evidence>
<name>A0A9P6B5L7_9AGAM</name>
<evidence type="ECO:0000313" key="2">
    <source>
        <dbReference type="EMBL" id="KAF9518081.1"/>
    </source>
</evidence>
<dbReference type="EMBL" id="MU128927">
    <property type="protein sequence ID" value="KAF9518081.1"/>
    <property type="molecule type" value="Genomic_DNA"/>
</dbReference>
<sequence>MVNFVKSKLKAARDFIKTGDFSAAYAASQEVLSYDSNNCCTKRRGLAVRRKCAVSLDDLHKLLRAYSSSCSRDDMLSLALIFTAFFALLQLGEVVTPDSFPLRKSHKMIGRHLLS</sequence>
<dbReference type="AlphaFoldDB" id="A0A9P6B5L7"/>
<feature type="transmembrane region" description="Helical" evidence="1">
    <location>
        <begin position="75"/>
        <end position="92"/>
    </location>
</feature>